<protein>
    <submittedName>
        <fullName evidence="3">Transaldolase/EF-hand domain-containing protein</fullName>
    </submittedName>
</protein>
<accession>A0A5B9M602</accession>
<name>A0A5B9M602_9BACT</name>
<dbReference type="PROSITE" id="PS50222">
    <property type="entry name" value="EF_HAND_2"/>
    <property type="match status" value="3"/>
</dbReference>
<gene>
    <name evidence="3" type="ORF">Mal15_05890</name>
</gene>
<evidence type="ECO:0000313" key="4">
    <source>
        <dbReference type="Proteomes" id="UP000321353"/>
    </source>
</evidence>
<evidence type="ECO:0000313" key="3">
    <source>
        <dbReference type="EMBL" id="QEF96561.1"/>
    </source>
</evidence>
<dbReference type="Pfam" id="PF13202">
    <property type="entry name" value="EF-hand_5"/>
    <property type="match status" value="4"/>
</dbReference>
<sequence>MRGNGLRQQTKRRPSVRRCRRQTAGRPRFGQRRCGGACRPRSGERRYIGAQRSAWVLAILFFPVTLTAKDSAPADPATGVHDMLLLLPDGPLHLRIRITSDGKSLEQTRQDYLTRLVTMLDTDMDGKVSRGETSNHPLFTTSRRFEGNKFLASLRSKRPFTDQELALAVDRAAGQLVTYRQNNALAEQDLSVFNVLDQDQSGLIDRREMRLAASGIAARDIDFDQCITFDEFLNESTDMLNGVIVNAIDQEPPGSVHAELLRNAAEPILPARLVRRYDRDRDAHLTAEELGWKEQRIAGLDSDGNGRLSMQELSGIASMKPDLALSVDLNDTSGKAMTVLDHSDDNAITARDDLVRIKRDSMSLGVSYRYRDPMAEAISNASDAFNAIDVDANGYLDRDEIVEHQRFERYLFDAMDKDGDDRVFADEMMDYVKEYTEPASTSCQVTLLDTGNGFFQLLDVNADGRISIRELRACESTLMQVAGDQPQINPSRMTASYRIEIKRGGVSLFGRVDRPSAETPEALLAPPSGPIWFQRMDRNGDGDLTWDEFLGPRDVFHQLDQDRDDLIDKAEASNADKLAG</sequence>
<dbReference type="Proteomes" id="UP000321353">
    <property type="component" value="Chromosome"/>
</dbReference>
<proteinExistence type="predicted"/>
<dbReference type="SUPFAM" id="SSF47473">
    <property type="entry name" value="EF-hand"/>
    <property type="match status" value="3"/>
</dbReference>
<keyword evidence="4" id="KW-1185">Reference proteome</keyword>
<reference evidence="3 4" key="1">
    <citation type="submission" date="2019-02" db="EMBL/GenBank/DDBJ databases">
        <title>Planctomycetal bacteria perform biofilm scaping via a novel small molecule.</title>
        <authorList>
            <person name="Jeske O."/>
            <person name="Boedeker C."/>
            <person name="Wiegand S."/>
            <person name="Breitling P."/>
            <person name="Kallscheuer N."/>
            <person name="Jogler M."/>
            <person name="Rohde M."/>
            <person name="Petersen J."/>
            <person name="Medema M.H."/>
            <person name="Surup F."/>
            <person name="Jogler C."/>
        </authorList>
    </citation>
    <scope>NUCLEOTIDE SEQUENCE [LARGE SCALE GENOMIC DNA]</scope>
    <source>
        <strain evidence="3 4">Mal15</strain>
    </source>
</reference>
<dbReference type="Gene3D" id="1.10.238.10">
    <property type="entry name" value="EF-hand"/>
    <property type="match status" value="4"/>
</dbReference>
<feature type="region of interest" description="Disordered" evidence="1">
    <location>
        <begin position="1"/>
        <end position="37"/>
    </location>
</feature>
<feature type="domain" description="EF-hand" evidence="2">
    <location>
        <begin position="412"/>
        <end position="438"/>
    </location>
</feature>
<evidence type="ECO:0000259" key="2">
    <source>
        <dbReference type="PROSITE" id="PS50222"/>
    </source>
</evidence>
<organism evidence="3 4">
    <name type="scientific">Stieleria maiorica</name>
    <dbReference type="NCBI Taxonomy" id="2795974"/>
    <lineage>
        <taxon>Bacteria</taxon>
        <taxon>Pseudomonadati</taxon>
        <taxon>Planctomycetota</taxon>
        <taxon>Planctomycetia</taxon>
        <taxon>Pirellulales</taxon>
        <taxon>Pirellulaceae</taxon>
        <taxon>Stieleria</taxon>
    </lineage>
</organism>
<dbReference type="AlphaFoldDB" id="A0A5B9M602"/>
<feature type="compositionally biased region" description="Basic residues" evidence="1">
    <location>
        <begin position="9"/>
        <end position="23"/>
    </location>
</feature>
<feature type="domain" description="EF-hand" evidence="2">
    <location>
        <begin position="184"/>
        <end position="219"/>
    </location>
</feature>
<dbReference type="InterPro" id="IPR018247">
    <property type="entry name" value="EF_Hand_1_Ca_BS"/>
</dbReference>
<dbReference type="InterPro" id="IPR011992">
    <property type="entry name" value="EF-hand-dom_pair"/>
</dbReference>
<dbReference type="KEGG" id="smam:Mal15_05890"/>
<dbReference type="InterPro" id="IPR002048">
    <property type="entry name" value="EF_hand_dom"/>
</dbReference>
<dbReference type="PANTHER" id="PTHR10827:SF85">
    <property type="entry name" value="CALCIUM-BINDING PROTEIN"/>
    <property type="match status" value="1"/>
</dbReference>
<evidence type="ECO:0000256" key="1">
    <source>
        <dbReference type="SAM" id="MobiDB-lite"/>
    </source>
</evidence>
<dbReference type="EMBL" id="CP036264">
    <property type="protein sequence ID" value="QEF96561.1"/>
    <property type="molecule type" value="Genomic_DNA"/>
</dbReference>
<feature type="domain" description="EF-hand" evidence="2">
    <location>
        <begin position="376"/>
        <end position="411"/>
    </location>
</feature>
<dbReference type="PANTHER" id="PTHR10827">
    <property type="entry name" value="RETICULOCALBIN"/>
    <property type="match status" value="1"/>
</dbReference>
<dbReference type="GO" id="GO:0005509">
    <property type="term" value="F:calcium ion binding"/>
    <property type="evidence" value="ECO:0007669"/>
    <property type="project" value="InterPro"/>
</dbReference>
<dbReference type="PROSITE" id="PS00018">
    <property type="entry name" value="EF_HAND_1"/>
    <property type="match status" value="4"/>
</dbReference>